<dbReference type="Proteomes" id="UP000887013">
    <property type="component" value="Unassembled WGS sequence"/>
</dbReference>
<accession>A0A8X6N127</accession>
<reference evidence="1" key="1">
    <citation type="submission" date="2020-08" db="EMBL/GenBank/DDBJ databases">
        <title>Multicomponent nature underlies the extraordinary mechanical properties of spider dragline silk.</title>
        <authorList>
            <person name="Kono N."/>
            <person name="Nakamura H."/>
            <person name="Mori M."/>
            <person name="Yoshida Y."/>
            <person name="Ohtoshi R."/>
            <person name="Malay A.D."/>
            <person name="Moran D.A.P."/>
            <person name="Tomita M."/>
            <person name="Numata K."/>
            <person name="Arakawa K."/>
        </authorList>
    </citation>
    <scope>NUCLEOTIDE SEQUENCE</scope>
</reference>
<protein>
    <submittedName>
        <fullName evidence="1">Uncharacterized protein</fullName>
    </submittedName>
</protein>
<organism evidence="1 2">
    <name type="scientific">Nephila pilipes</name>
    <name type="common">Giant wood spider</name>
    <name type="synonym">Nephila maculata</name>
    <dbReference type="NCBI Taxonomy" id="299642"/>
    <lineage>
        <taxon>Eukaryota</taxon>
        <taxon>Metazoa</taxon>
        <taxon>Ecdysozoa</taxon>
        <taxon>Arthropoda</taxon>
        <taxon>Chelicerata</taxon>
        <taxon>Arachnida</taxon>
        <taxon>Araneae</taxon>
        <taxon>Araneomorphae</taxon>
        <taxon>Entelegynae</taxon>
        <taxon>Araneoidea</taxon>
        <taxon>Nephilidae</taxon>
        <taxon>Nephila</taxon>
    </lineage>
</organism>
<dbReference type="AlphaFoldDB" id="A0A8X6N127"/>
<evidence type="ECO:0000313" key="2">
    <source>
        <dbReference type="Proteomes" id="UP000887013"/>
    </source>
</evidence>
<gene>
    <name evidence="1" type="ORF">NPIL_89671</name>
</gene>
<comment type="caution">
    <text evidence="1">The sequence shown here is derived from an EMBL/GenBank/DDBJ whole genome shotgun (WGS) entry which is preliminary data.</text>
</comment>
<dbReference type="EMBL" id="BMAW01052957">
    <property type="protein sequence ID" value="GFS88379.1"/>
    <property type="molecule type" value="Genomic_DNA"/>
</dbReference>
<proteinExistence type="predicted"/>
<evidence type="ECO:0000313" key="1">
    <source>
        <dbReference type="EMBL" id="GFS88379.1"/>
    </source>
</evidence>
<sequence>MRSCLDVKAFHFLPFLLASPSYTIFTPINRWKYEGWDWNLRSIGYESVTQVNQVIMIPQVFSSPDLDLKGYEQPKL</sequence>
<name>A0A8X6N127_NEPPI</name>
<keyword evidence="2" id="KW-1185">Reference proteome</keyword>